<dbReference type="GO" id="GO:1990228">
    <property type="term" value="C:sulfurtransferase complex"/>
    <property type="evidence" value="ECO:0007669"/>
    <property type="project" value="TreeGrafter"/>
</dbReference>
<dbReference type="Gene3D" id="3.40.1260.10">
    <property type="entry name" value="DsrEFH-like"/>
    <property type="match status" value="1"/>
</dbReference>
<dbReference type="EMBL" id="CP137555">
    <property type="protein sequence ID" value="WOX05731.1"/>
    <property type="molecule type" value="Genomic_DNA"/>
</dbReference>
<sequence>MTLHIVNQSPFAGSALSDCLNAFNPGDALLLIEDGIYGANDQRLVNLPAGTAYCLAADALARGINTPATVTSIDDARWVALCTEHNPIVSWVR</sequence>
<dbReference type="RefSeq" id="WP_318954197.1">
    <property type="nucleotide sequence ID" value="NZ_CP137555.1"/>
</dbReference>
<dbReference type="KEGG" id="mpaf:R5R33_00880"/>
<organism evidence="1 2">
    <name type="scientific">Microbulbifer pacificus</name>
    <dbReference type="NCBI Taxonomy" id="407164"/>
    <lineage>
        <taxon>Bacteria</taxon>
        <taxon>Pseudomonadati</taxon>
        <taxon>Pseudomonadota</taxon>
        <taxon>Gammaproteobacteria</taxon>
        <taxon>Cellvibrionales</taxon>
        <taxon>Microbulbiferaceae</taxon>
        <taxon>Microbulbifer</taxon>
    </lineage>
</organism>
<keyword evidence="2" id="KW-1185">Reference proteome</keyword>
<dbReference type="Proteomes" id="UP001302477">
    <property type="component" value="Chromosome"/>
</dbReference>
<dbReference type="Pfam" id="PF04077">
    <property type="entry name" value="DsrH"/>
    <property type="match status" value="1"/>
</dbReference>
<evidence type="ECO:0000313" key="2">
    <source>
        <dbReference type="Proteomes" id="UP001302477"/>
    </source>
</evidence>
<accession>A0AAU0MZU6</accession>
<dbReference type="SUPFAM" id="SSF75169">
    <property type="entry name" value="DsrEFH-like"/>
    <property type="match status" value="1"/>
</dbReference>
<proteinExistence type="predicted"/>
<evidence type="ECO:0000313" key="1">
    <source>
        <dbReference type="EMBL" id="WOX05731.1"/>
    </source>
</evidence>
<gene>
    <name evidence="1" type="primary">tusB</name>
    <name evidence="1" type="ORF">R5R33_00880</name>
</gene>
<protein>
    <submittedName>
        <fullName evidence="1">Sulfurtransferase complex subunit TusB</fullName>
    </submittedName>
</protein>
<dbReference type="AlphaFoldDB" id="A0AAU0MZU6"/>
<dbReference type="PANTHER" id="PTHR37526:SF1">
    <property type="entry name" value="PROTEIN TUSB"/>
    <property type="match status" value="1"/>
</dbReference>
<dbReference type="InterPro" id="IPR007215">
    <property type="entry name" value="Sulphur_relay_TusB/DsrH"/>
</dbReference>
<dbReference type="InterPro" id="IPR027396">
    <property type="entry name" value="DsrEFH-like"/>
</dbReference>
<reference evidence="1 2" key="1">
    <citation type="submission" date="2023-10" db="EMBL/GenBank/DDBJ databases">
        <title>Description of Microbulbifer bruguierae sp. nov., isolated from the sediments of mangrove plant Bruguiera sexangula and comparative genomic analyses of the genus Microbulbifer.</title>
        <authorList>
            <person name="Long M."/>
        </authorList>
    </citation>
    <scope>NUCLEOTIDE SEQUENCE [LARGE SCALE GENOMIC DNA]</scope>
    <source>
        <strain evidence="1 2">SPO729</strain>
    </source>
</reference>
<dbReference type="NCBIfam" id="TIGR03011">
    <property type="entry name" value="sulf_tusB_dsrH"/>
    <property type="match status" value="1"/>
</dbReference>
<dbReference type="PANTHER" id="PTHR37526">
    <property type="entry name" value="PROTEIN TUSB"/>
    <property type="match status" value="1"/>
</dbReference>
<dbReference type="GO" id="GO:0002143">
    <property type="term" value="P:tRNA wobble position uridine thiolation"/>
    <property type="evidence" value="ECO:0007669"/>
    <property type="project" value="InterPro"/>
</dbReference>
<name>A0AAU0MZU6_9GAMM</name>